<dbReference type="EMBL" id="JACOPP010000015">
    <property type="protein sequence ID" value="MBC5734295.1"/>
    <property type="molecule type" value="Genomic_DNA"/>
</dbReference>
<protein>
    <submittedName>
        <fullName evidence="3">Aspartate/glutamate racemase family protein</fullName>
    </submittedName>
</protein>
<dbReference type="RefSeq" id="WP_186908183.1">
    <property type="nucleotide sequence ID" value="NZ_JACOPP010000015.1"/>
</dbReference>
<dbReference type="NCBIfam" id="TIGR00035">
    <property type="entry name" value="asp_race"/>
    <property type="match status" value="1"/>
</dbReference>
<accession>A0A8J6JHE9</accession>
<organism evidence="3 4">
    <name type="scientific">Lawsonibacter hominis</name>
    <dbReference type="NCBI Taxonomy" id="2763053"/>
    <lineage>
        <taxon>Bacteria</taxon>
        <taxon>Bacillati</taxon>
        <taxon>Bacillota</taxon>
        <taxon>Clostridia</taxon>
        <taxon>Eubacteriales</taxon>
        <taxon>Oscillospiraceae</taxon>
        <taxon>Lawsonibacter</taxon>
    </lineage>
</organism>
<dbReference type="Pfam" id="PF01177">
    <property type="entry name" value="Asp_Glu_race"/>
    <property type="match status" value="1"/>
</dbReference>
<dbReference type="PANTHER" id="PTHR21198">
    <property type="entry name" value="GLUTAMATE RACEMASE"/>
    <property type="match status" value="1"/>
</dbReference>
<dbReference type="InterPro" id="IPR004380">
    <property type="entry name" value="Asp_race"/>
</dbReference>
<comment type="caution">
    <text evidence="3">The sequence shown here is derived from an EMBL/GenBank/DDBJ whole genome shotgun (WGS) entry which is preliminary data.</text>
</comment>
<evidence type="ECO:0000313" key="3">
    <source>
        <dbReference type="EMBL" id="MBC5734295.1"/>
    </source>
</evidence>
<dbReference type="GO" id="GO:0047661">
    <property type="term" value="F:amino-acid racemase activity"/>
    <property type="evidence" value="ECO:0007669"/>
    <property type="project" value="InterPro"/>
</dbReference>
<evidence type="ECO:0000256" key="2">
    <source>
        <dbReference type="ARBA" id="ARBA00023235"/>
    </source>
</evidence>
<evidence type="ECO:0000313" key="4">
    <source>
        <dbReference type="Proteomes" id="UP000661435"/>
    </source>
</evidence>
<proteinExistence type="inferred from homology"/>
<name>A0A8J6JHE9_9FIRM</name>
<keyword evidence="2" id="KW-0413">Isomerase</keyword>
<gene>
    <name evidence="3" type="ORF">H8S57_11230</name>
</gene>
<reference evidence="3" key="1">
    <citation type="submission" date="2020-08" db="EMBL/GenBank/DDBJ databases">
        <title>Genome public.</title>
        <authorList>
            <person name="Liu C."/>
            <person name="Sun Q."/>
        </authorList>
    </citation>
    <scope>NUCLEOTIDE SEQUENCE</scope>
    <source>
        <strain evidence="3">NSJ-51</strain>
    </source>
</reference>
<evidence type="ECO:0000256" key="1">
    <source>
        <dbReference type="ARBA" id="ARBA00007847"/>
    </source>
</evidence>
<dbReference type="Gene3D" id="3.40.50.1860">
    <property type="match status" value="2"/>
</dbReference>
<sequence length="234" mass="25714">MSEQRLGILGGMGPQATQDFYQRILDRTDAACDQEHLPTLILSDTGMPDRTTAILGGDAEGCYQRLLADARLLERSGCTVLAIPCNTSHFFADRLQKELEAPLIHMPRETVAVLARSGKRKVGVLATDGTVQTGVYQKECAAQGILAVAPPPEVQKLVMGIIYDEIKRGEKGSREKFAVIDRWLRGAGCDSAILACTELSVYRTYHSLPDYYLDAMDVLAERCITACGYKLRMV</sequence>
<dbReference type="AlphaFoldDB" id="A0A8J6JHE9"/>
<dbReference type="InterPro" id="IPR001920">
    <property type="entry name" value="Asp/Glu_race"/>
</dbReference>
<dbReference type="InterPro" id="IPR018187">
    <property type="entry name" value="Asp/Glu_racemase_AS_1"/>
</dbReference>
<comment type="similarity">
    <text evidence="1">Belongs to the aspartate/glutamate racemases family.</text>
</comment>
<dbReference type="Proteomes" id="UP000661435">
    <property type="component" value="Unassembled WGS sequence"/>
</dbReference>
<dbReference type="InterPro" id="IPR015942">
    <property type="entry name" value="Asp/Glu/hydantoin_racemase"/>
</dbReference>
<dbReference type="PANTHER" id="PTHR21198:SF7">
    <property type="entry name" value="ASPARTATE-GLUTAMATE RACEMASE FAMILY"/>
    <property type="match status" value="1"/>
</dbReference>
<dbReference type="PROSITE" id="PS00923">
    <property type="entry name" value="ASP_GLU_RACEMASE_1"/>
    <property type="match status" value="1"/>
</dbReference>
<keyword evidence="4" id="KW-1185">Reference proteome</keyword>
<dbReference type="SUPFAM" id="SSF53681">
    <property type="entry name" value="Aspartate/glutamate racemase"/>
    <property type="match status" value="2"/>
</dbReference>